<feature type="compositionally biased region" description="Acidic residues" evidence="2">
    <location>
        <begin position="754"/>
        <end position="768"/>
    </location>
</feature>
<dbReference type="InterPro" id="IPR019451">
    <property type="entry name" value="Rtp1_C1"/>
</dbReference>
<gene>
    <name evidence="5" type="ORF">CDV31_009289</name>
</gene>
<sequence>MPSHRSAASKGREPFGWREGSVVVRISVCIRKWPIAPGGVNQMAVPTGDNLGLTSVLRPEALTVTAHGTDPLAHTKAFDPNIDAAARESGVEEYNKLIESTETWTLLPALNALIKPSILPPWLRNPILQTLTLIPLRPDGVRGTMEFVFSVHPSNVGKTPEADSAPQKQGASITHEAVAVATRLLSSVPASMTADAWFLGISGQLFNLIDGQAGPDMARTAAQIVGYGILGKKQYGAPGSPGYNAFVQPLVQDLNPSLRIGSSLDSTVIKQEEDIVDLSQDRVLVASQSFKISLRRLNTLVLSNPSPGLCRRLLRPILVQIWVLGSWPNPIPVTENEFVKPARALLQAYLRLFGTADSVKPFLQNLLCKGSSGDTEKLWEYRLKGKGEVEAVEPRTLDFKSGVELNWTELEDKSVTLVDSIVTSCSAAEVSSIFLSLLRRWIETAGKQNDEIKIDIHPEGETPESPVQDLVEVTVLQKLMDKAPDKLVSHFDQLLELICQVLTADGQSRLADDLLAVVLSLLNLVITAPTFQKSHIKPEELKIVETTLDRLSREDRAQVSPTARNLALLLKYRDDVEELEEPTSAPSARQVEDRRTYSLAMNYITGGSDNPPPVVSEGLNLLSGLILADSPILDIPAVSVLLSNLLENNEDYINLRVIKVYTQLANKHPKSAVQELLDHYLDAQEKTSTDVRLRFGEALLQVTQRLGETFAGDVAQQVCETLLSIAGRRGHRPKTMAKQTRDEKKKMMKKKKDEDDDDDMDVDEDLTEEERANNDILAQILQGWESKRGSEDVRVRTSALSIFGAALETNIGGIGPTLVSASVDLCINILAMERELETAILRRAAILNVLSFVRALDAAKESGRKLGFGLTNESREDILRTLQYVAATDGDGLVKQHANDVIESLENWQMASMLPTQSQSQPSGPALTNLAGLHVNPSGTLVDASGRPRPRIEEVE</sequence>
<dbReference type="InterPro" id="IPR019414">
    <property type="entry name" value="Rtp1_C2"/>
</dbReference>
<feature type="domain" description="RNA polymerase II assembly factor Rtp1 C-terminal" evidence="4">
    <location>
        <begin position="607"/>
        <end position="709"/>
    </location>
</feature>
<evidence type="ECO:0000259" key="4">
    <source>
        <dbReference type="Pfam" id="PF10363"/>
    </source>
</evidence>
<dbReference type="Proteomes" id="UP000288429">
    <property type="component" value="Unassembled WGS sequence"/>
</dbReference>
<comment type="similarity">
    <text evidence="1">Belongs to the Tango6 family.</text>
</comment>
<evidence type="ECO:0000313" key="5">
    <source>
        <dbReference type="EMBL" id="RSM06113.1"/>
    </source>
</evidence>
<accession>A0A428TVP4</accession>
<evidence type="ECO:0000256" key="2">
    <source>
        <dbReference type="SAM" id="MobiDB-lite"/>
    </source>
</evidence>
<comment type="caution">
    <text evidence="5">The sequence shown here is derived from an EMBL/GenBank/DDBJ whole genome shotgun (WGS) entry which is preliminary data.</text>
</comment>
<dbReference type="EMBL" id="NIZV01000130">
    <property type="protein sequence ID" value="RSM06113.1"/>
    <property type="molecule type" value="Genomic_DNA"/>
</dbReference>
<dbReference type="AlphaFoldDB" id="A0A428TVP4"/>
<evidence type="ECO:0000256" key="1">
    <source>
        <dbReference type="ARBA" id="ARBA00005724"/>
    </source>
</evidence>
<feature type="region of interest" description="Disordered" evidence="2">
    <location>
        <begin position="915"/>
        <end position="956"/>
    </location>
</feature>
<evidence type="ECO:0000259" key="3">
    <source>
        <dbReference type="Pfam" id="PF10304"/>
    </source>
</evidence>
<keyword evidence="6" id="KW-1185">Reference proteome</keyword>
<evidence type="ECO:0008006" key="7">
    <source>
        <dbReference type="Google" id="ProtNLM"/>
    </source>
</evidence>
<dbReference type="GO" id="GO:0009306">
    <property type="term" value="P:protein secretion"/>
    <property type="evidence" value="ECO:0007669"/>
    <property type="project" value="TreeGrafter"/>
</dbReference>
<dbReference type="Pfam" id="PF10304">
    <property type="entry name" value="RTP1_C2"/>
    <property type="match status" value="1"/>
</dbReference>
<dbReference type="InterPro" id="IPR039600">
    <property type="entry name" value="TANGO6/Rtp1"/>
</dbReference>
<dbReference type="PANTHER" id="PTHR20959:SF1">
    <property type="entry name" value="TRANSPORT AND GOLGI ORGANIZATION PROTEIN 6 HOMOLOG"/>
    <property type="match status" value="1"/>
</dbReference>
<dbReference type="SUPFAM" id="SSF48371">
    <property type="entry name" value="ARM repeat"/>
    <property type="match status" value="1"/>
</dbReference>
<organism evidence="5 6">
    <name type="scientific">Fusarium ambrosium</name>
    <dbReference type="NCBI Taxonomy" id="131363"/>
    <lineage>
        <taxon>Eukaryota</taxon>
        <taxon>Fungi</taxon>
        <taxon>Dikarya</taxon>
        <taxon>Ascomycota</taxon>
        <taxon>Pezizomycotina</taxon>
        <taxon>Sordariomycetes</taxon>
        <taxon>Hypocreomycetidae</taxon>
        <taxon>Hypocreales</taxon>
        <taxon>Nectriaceae</taxon>
        <taxon>Fusarium</taxon>
        <taxon>Fusarium solani species complex</taxon>
    </lineage>
</organism>
<dbReference type="InterPro" id="IPR016024">
    <property type="entry name" value="ARM-type_fold"/>
</dbReference>
<feature type="domain" description="RNA polymerase II assembly factor Rtp1 C-terminal" evidence="3">
    <location>
        <begin position="875"/>
        <end position="907"/>
    </location>
</feature>
<feature type="region of interest" description="Disordered" evidence="2">
    <location>
        <begin position="730"/>
        <end position="768"/>
    </location>
</feature>
<proteinExistence type="inferred from homology"/>
<reference evidence="5 6" key="1">
    <citation type="submission" date="2017-06" db="EMBL/GenBank/DDBJ databases">
        <title>Cmopartive genomic analysis of Ambrosia Fusariam Clade fungi.</title>
        <authorList>
            <person name="Stajich J.E."/>
            <person name="Carrillo J."/>
            <person name="Kijimoto T."/>
            <person name="Eskalen A."/>
            <person name="O'Donnell K."/>
            <person name="Kasson M."/>
        </authorList>
    </citation>
    <scope>NUCLEOTIDE SEQUENCE [LARGE SCALE GENOMIC DNA]</scope>
    <source>
        <strain evidence="5 6">NRRL 20438</strain>
    </source>
</reference>
<dbReference type="Pfam" id="PF10363">
    <property type="entry name" value="RTP1_C1"/>
    <property type="match status" value="1"/>
</dbReference>
<name>A0A428TVP4_9HYPO</name>
<protein>
    <recommendedName>
        <fullName evidence="7">RNA polymerase II assembly factor Rtp1 C-terminal domain-containing protein</fullName>
    </recommendedName>
</protein>
<dbReference type="PANTHER" id="PTHR20959">
    <property type="entry name" value="TRANSPORT AND GOLGI ORGANIZATION PROTEIN 6 FAMILY MEMBER"/>
    <property type="match status" value="1"/>
</dbReference>
<evidence type="ECO:0000313" key="6">
    <source>
        <dbReference type="Proteomes" id="UP000288429"/>
    </source>
</evidence>